<proteinExistence type="predicted"/>
<dbReference type="GO" id="GO:0008270">
    <property type="term" value="F:zinc ion binding"/>
    <property type="evidence" value="ECO:0007669"/>
    <property type="project" value="TreeGrafter"/>
</dbReference>
<dbReference type="PANTHER" id="PTHR34535">
    <property type="entry name" value="HYDROGENASE MATURATION FACTOR HYPA"/>
    <property type="match status" value="1"/>
</dbReference>
<accession>A0A2A9DPY3</accession>
<dbReference type="InterPro" id="IPR000688">
    <property type="entry name" value="HypA/HybF"/>
</dbReference>
<name>A0A2A9DPY3_9CORY</name>
<dbReference type="OrthoDB" id="288014at2"/>
<keyword evidence="3" id="KW-0862">Zinc</keyword>
<sequence length="109" mass="11780">MHEVALSHQLASVVSRAAAGRCVVGVRLEVGALRQVVPETLQWAWQFVAPTRGLNPVELTIIRVPAVVECAAGHRTTLSGELDVRCPQCPEPTTVVAGEEFRVLDIDVE</sequence>
<evidence type="ECO:0000256" key="2">
    <source>
        <dbReference type="ARBA" id="ARBA00022723"/>
    </source>
</evidence>
<dbReference type="STRING" id="1724.GCA_001044175_01158"/>
<dbReference type="GO" id="GO:0016151">
    <property type="term" value="F:nickel cation binding"/>
    <property type="evidence" value="ECO:0007669"/>
    <property type="project" value="InterPro"/>
</dbReference>
<dbReference type="Gene3D" id="3.30.2320.80">
    <property type="match status" value="1"/>
</dbReference>
<dbReference type="Pfam" id="PF01155">
    <property type="entry name" value="HypA"/>
    <property type="match status" value="1"/>
</dbReference>
<keyword evidence="2" id="KW-0479">Metal-binding</keyword>
<dbReference type="PANTHER" id="PTHR34535:SF3">
    <property type="entry name" value="HYDROGENASE MATURATION FACTOR HYPA"/>
    <property type="match status" value="1"/>
</dbReference>
<comment type="caution">
    <text evidence="4">The sequence shown here is derived from an EMBL/GenBank/DDBJ whole genome shotgun (WGS) entry which is preliminary data.</text>
</comment>
<dbReference type="EMBL" id="PDJF01000001">
    <property type="protein sequence ID" value="PFG28431.1"/>
    <property type="molecule type" value="Genomic_DNA"/>
</dbReference>
<protein>
    <submittedName>
        <fullName evidence="4">Hydrogenase-3 nickel incorporation protein HypA</fullName>
    </submittedName>
</protein>
<dbReference type="GO" id="GO:0051604">
    <property type="term" value="P:protein maturation"/>
    <property type="evidence" value="ECO:0007669"/>
    <property type="project" value="InterPro"/>
</dbReference>
<keyword evidence="1" id="KW-0533">Nickel</keyword>
<dbReference type="RefSeq" id="WP_048379341.1">
    <property type="nucleotide sequence ID" value="NZ_LDYE01000003.1"/>
</dbReference>
<evidence type="ECO:0000256" key="1">
    <source>
        <dbReference type="ARBA" id="ARBA00022596"/>
    </source>
</evidence>
<evidence type="ECO:0000313" key="4">
    <source>
        <dbReference type="EMBL" id="PFG28431.1"/>
    </source>
</evidence>
<reference evidence="4 5" key="1">
    <citation type="submission" date="2017-10" db="EMBL/GenBank/DDBJ databases">
        <title>Sequencing the genomes of 1000 actinobacteria strains.</title>
        <authorList>
            <person name="Klenk H.-P."/>
        </authorList>
    </citation>
    <scope>NUCLEOTIDE SEQUENCE [LARGE SCALE GENOMIC DNA]</scope>
    <source>
        <strain evidence="4 5">DSM 20688</strain>
    </source>
</reference>
<dbReference type="Proteomes" id="UP000221653">
    <property type="component" value="Unassembled WGS sequence"/>
</dbReference>
<gene>
    <name evidence="4" type="ORF">ATK06_1542</name>
</gene>
<evidence type="ECO:0000256" key="3">
    <source>
        <dbReference type="ARBA" id="ARBA00022833"/>
    </source>
</evidence>
<dbReference type="AlphaFoldDB" id="A0A2A9DPY3"/>
<organism evidence="4 5">
    <name type="scientific">Corynebacterium renale</name>
    <dbReference type="NCBI Taxonomy" id="1724"/>
    <lineage>
        <taxon>Bacteria</taxon>
        <taxon>Bacillati</taxon>
        <taxon>Actinomycetota</taxon>
        <taxon>Actinomycetes</taxon>
        <taxon>Mycobacteriales</taxon>
        <taxon>Corynebacteriaceae</taxon>
        <taxon>Corynebacterium</taxon>
    </lineage>
</organism>
<evidence type="ECO:0000313" key="5">
    <source>
        <dbReference type="Proteomes" id="UP000221653"/>
    </source>
</evidence>
<keyword evidence="5" id="KW-1185">Reference proteome</keyword>